<keyword evidence="3" id="KW-1185">Reference proteome</keyword>
<accession>A0A4Q1S9C6</accession>
<gene>
    <name evidence="2" type="ORF">ESZ00_16515</name>
</gene>
<name>A0A4Q1S9C6_9BACT</name>
<sequence length="160" mass="17762">MAFCQSRAGPEPSPVRCIWRRAELGGSARHTRSRNTGRGVRMKKITVGAALLLFSACAVAQLSPRYDRCIARARQNTVQVGICVQKEMTFQDARLNRAYQTRMKAAQSADAKASLKSEELAWIRHRDAQCKINGETVDNVCLVRETANRATQLESGITPQ</sequence>
<dbReference type="InterPro" id="IPR009739">
    <property type="entry name" value="LprI-like_N"/>
</dbReference>
<proteinExistence type="predicted"/>
<dbReference type="OrthoDB" id="123421at2"/>
<dbReference type="Gene3D" id="1.20.1270.180">
    <property type="match status" value="1"/>
</dbReference>
<dbReference type="Pfam" id="PF07007">
    <property type="entry name" value="LprI"/>
    <property type="match status" value="1"/>
</dbReference>
<organism evidence="2 3">
    <name type="scientific">Silvibacterium dinghuense</name>
    <dbReference type="NCBI Taxonomy" id="1560006"/>
    <lineage>
        <taxon>Bacteria</taxon>
        <taxon>Pseudomonadati</taxon>
        <taxon>Acidobacteriota</taxon>
        <taxon>Terriglobia</taxon>
        <taxon>Terriglobales</taxon>
        <taxon>Acidobacteriaceae</taxon>
        <taxon>Silvibacterium</taxon>
    </lineage>
</organism>
<evidence type="ECO:0000259" key="1">
    <source>
        <dbReference type="Pfam" id="PF07007"/>
    </source>
</evidence>
<protein>
    <submittedName>
        <fullName evidence="2">DUF1311 domain-containing protein</fullName>
    </submittedName>
</protein>
<reference evidence="2 3" key="1">
    <citation type="journal article" date="2016" name="Int. J. Syst. Evol. Microbiol.">
        <title>Acidipila dinghuensis sp. nov., an acidobacterium isolated from forest soil.</title>
        <authorList>
            <person name="Jiang Y.W."/>
            <person name="Wang J."/>
            <person name="Chen M.H."/>
            <person name="Lv Y.Y."/>
            <person name="Qiu L.H."/>
        </authorList>
    </citation>
    <scope>NUCLEOTIDE SEQUENCE [LARGE SCALE GENOMIC DNA]</scope>
    <source>
        <strain evidence="2 3">DHOF10</strain>
    </source>
</reference>
<evidence type="ECO:0000313" key="2">
    <source>
        <dbReference type="EMBL" id="RXS93666.1"/>
    </source>
</evidence>
<dbReference type="EMBL" id="SDMK01000004">
    <property type="protein sequence ID" value="RXS93666.1"/>
    <property type="molecule type" value="Genomic_DNA"/>
</dbReference>
<comment type="caution">
    <text evidence="2">The sequence shown here is derived from an EMBL/GenBank/DDBJ whole genome shotgun (WGS) entry which is preliminary data.</text>
</comment>
<feature type="domain" description="Lysozyme inhibitor LprI-like N-terminal" evidence="1">
    <location>
        <begin position="71"/>
        <end position="153"/>
    </location>
</feature>
<evidence type="ECO:0000313" key="3">
    <source>
        <dbReference type="Proteomes" id="UP000290253"/>
    </source>
</evidence>
<dbReference type="AlphaFoldDB" id="A0A4Q1S9C6"/>
<dbReference type="Proteomes" id="UP000290253">
    <property type="component" value="Unassembled WGS sequence"/>
</dbReference>